<dbReference type="SUPFAM" id="SSF48065">
    <property type="entry name" value="DBL homology domain (DH-domain)"/>
    <property type="match status" value="1"/>
</dbReference>
<feature type="domain" description="PH" evidence="5">
    <location>
        <begin position="292"/>
        <end position="395"/>
    </location>
</feature>
<gene>
    <name evidence="8" type="primary">LOC101238539</name>
</gene>
<keyword evidence="1 2" id="KW-0728">SH3 domain</keyword>
<accession>A0ABM4B5V6</accession>
<dbReference type="SUPFAM" id="SSF50729">
    <property type="entry name" value="PH domain-like"/>
    <property type="match status" value="1"/>
</dbReference>
<protein>
    <submittedName>
        <fullName evidence="8">Rho guanine nucleotide exchange factor 7 isoform X3</fullName>
    </submittedName>
</protein>
<keyword evidence="7" id="KW-1185">Reference proteome</keyword>
<dbReference type="PROSITE" id="PS50002">
    <property type="entry name" value="SH3"/>
    <property type="match status" value="1"/>
</dbReference>
<dbReference type="SMART" id="SM00326">
    <property type="entry name" value="SH3"/>
    <property type="match status" value="1"/>
</dbReference>
<dbReference type="Gene3D" id="2.30.29.30">
    <property type="entry name" value="Pleckstrin-homology domain (PH domain)/Phosphotyrosine-binding domain (PTB)"/>
    <property type="match status" value="1"/>
</dbReference>
<dbReference type="RefSeq" id="XP_065644229.1">
    <property type="nucleotide sequence ID" value="XM_065788157.1"/>
</dbReference>
<sequence length="695" mass="79557">MSKTYADCLDDLIFLQAIYQFVGSCEDELSFNKGDVLVVTKKDNGGWWEGMIDGKIGWFPCNYGEEISADPLPTPDEVLPSTLSEDAKQYHKLVVENILQIQKKHLTELKDFWEHYLLPLKSSEILNEQKREIICGNYDEIVSFQVELSQKLEQQFLKPIEEQRFGECFLLVRMQMKSLYLQYCLNHPQAAIIISQNADELSAYMESKGAQKPGIMFLRSLLSKPFLHVEKYGNQIKELERHVEECNIDSLDMKKATQVLQIIALSCHEVRKKKETELEILTGTIEGWQGEHITSLGTLVHMGQVFIEKEELARRERYFCLFPNDFVVVSVGIDLVGYCFEERHSVVGISARNIEDTDTFFNGFELIVSNKKWRVMTSSPREKDVWMHALKKVLKDRCDLAIQPETPKLAASKLERSDSKRSEVKSLPLSDEGVEIDEKPILRSYSTGAAVGSYKASDTVVNTVSSVEPYKANAVSAIKATARQPVKKEWSFTRLRPTPPYQQSSQTKIEDQQSSSPISIRRIVSSKKMVGGRGSREDLVDSVVRKQSTPAALITPTQVLEEDMMILSVIEAYCFSARQRQNVTCSPESSFLLPDVPPHFSFKPITPPRTNYPMKQKYLKKSKKKPKEIDGNAELFGLKEQVQNLHKQTLYLRENLEEERKSRENFEKYLKRIFKRIAPDIDLSEEKAPQKITPL</sequence>
<organism evidence="7 8">
    <name type="scientific">Hydra vulgaris</name>
    <name type="common">Hydra</name>
    <name type="synonym">Hydra attenuata</name>
    <dbReference type="NCBI Taxonomy" id="6087"/>
    <lineage>
        <taxon>Eukaryota</taxon>
        <taxon>Metazoa</taxon>
        <taxon>Cnidaria</taxon>
        <taxon>Hydrozoa</taxon>
        <taxon>Hydroidolina</taxon>
        <taxon>Anthoathecata</taxon>
        <taxon>Aplanulata</taxon>
        <taxon>Hydridae</taxon>
        <taxon>Hydra</taxon>
    </lineage>
</organism>
<dbReference type="PANTHER" id="PTHR46026:SF1">
    <property type="entry name" value="RHO-TYPE GUANINE NUCLEOTIDE EXCHANGE FACTOR, ISOFORM F"/>
    <property type="match status" value="1"/>
</dbReference>
<dbReference type="Pfam" id="PF00018">
    <property type="entry name" value="SH3_1"/>
    <property type="match status" value="1"/>
</dbReference>
<evidence type="ECO:0000256" key="2">
    <source>
        <dbReference type="PROSITE-ProRule" id="PRU00192"/>
    </source>
</evidence>
<dbReference type="Gene3D" id="1.20.900.10">
    <property type="entry name" value="Dbl homology (DH) domain"/>
    <property type="match status" value="1"/>
</dbReference>
<dbReference type="InterPro" id="IPR035899">
    <property type="entry name" value="DBL_dom_sf"/>
</dbReference>
<name>A0ABM4B5V6_HYDVU</name>
<dbReference type="Gene3D" id="1.20.5.390">
    <property type="entry name" value="L1 transposable element, trimerization domain"/>
    <property type="match status" value="1"/>
</dbReference>
<dbReference type="PANTHER" id="PTHR46026">
    <property type="entry name" value="RHO-TYPE GUANINE NUCLEOTIDE EXCHANGE FACTOR, ISOFORM F"/>
    <property type="match status" value="1"/>
</dbReference>
<evidence type="ECO:0000313" key="7">
    <source>
        <dbReference type="Proteomes" id="UP001652625"/>
    </source>
</evidence>
<dbReference type="InterPro" id="IPR036028">
    <property type="entry name" value="SH3-like_dom_sf"/>
</dbReference>
<feature type="region of interest" description="Disordered" evidence="3">
    <location>
        <begin position="496"/>
        <end position="516"/>
    </location>
</feature>
<reference evidence="8" key="2">
    <citation type="submission" date="2025-08" db="UniProtKB">
        <authorList>
            <consortium name="RefSeq"/>
        </authorList>
    </citation>
    <scope>IDENTIFICATION</scope>
</reference>
<feature type="domain" description="SH3" evidence="4">
    <location>
        <begin position="10"/>
        <end position="69"/>
    </location>
</feature>
<dbReference type="PRINTS" id="PR00452">
    <property type="entry name" value="SH3DOMAIN"/>
</dbReference>
<dbReference type="Pfam" id="PF00621">
    <property type="entry name" value="RhoGEF"/>
    <property type="match status" value="1"/>
</dbReference>
<dbReference type="Pfam" id="PF16614">
    <property type="entry name" value="RhoGEF67_u2"/>
    <property type="match status" value="1"/>
</dbReference>
<evidence type="ECO:0000256" key="3">
    <source>
        <dbReference type="SAM" id="MobiDB-lite"/>
    </source>
</evidence>
<evidence type="ECO:0000313" key="8">
    <source>
        <dbReference type="RefSeq" id="XP_065644229.1"/>
    </source>
</evidence>
<dbReference type="SUPFAM" id="SSF50044">
    <property type="entry name" value="SH3-domain"/>
    <property type="match status" value="1"/>
</dbReference>
<dbReference type="InterPro" id="IPR000219">
    <property type="entry name" value="DH_dom"/>
</dbReference>
<proteinExistence type="predicted"/>
<evidence type="ECO:0000259" key="5">
    <source>
        <dbReference type="PROSITE" id="PS50003"/>
    </source>
</evidence>
<dbReference type="GeneID" id="101238539"/>
<dbReference type="SMART" id="SM00233">
    <property type="entry name" value="PH"/>
    <property type="match status" value="1"/>
</dbReference>
<evidence type="ECO:0000259" key="4">
    <source>
        <dbReference type="PROSITE" id="PS50002"/>
    </source>
</evidence>
<dbReference type="Gene3D" id="2.30.30.40">
    <property type="entry name" value="SH3 Domains"/>
    <property type="match status" value="1"/>
</dbReference>
<dbReference type="SMART" id="SM00325">
    <property type="entry name" value="RhoGEF"/>
    <property type="match status" value="1"/>
</dbReference>
<dbReference type="Proteomes" id="UP001652625">
    <property type="component" value="Chromosome 01"/>
</dbReference>
<dbReference type="InterPro" id="IPR001849">
    <property type="entry name" value="PH_domain"/>
</dbReference>
<evidence type="ECO:0000256" key="1">
    <source>
        <dbReference type="ARBA" id="ARBA00022443"/>
    </source>
</evidence>
<evidence type="ECO:0000259" key="6">
    <source>
        <dbReference type="PROSITE" id="PS50010"/>
    </source>
</evidence>
<feature type="domain" description="DH" evidence="6">
    <location>
        <begin position="90"/>
        <end position="270"/>
    </location>
</feature>
<dbReference type="PROSITE" id="PS51257">
    <property type="entry name" value="PROKAR_LIPOPROTEIN"/>
    <property type="match status" value="1"/>
</dbReference>
<dbReference type="PROSITE" id="PS50010">
    <property type="entry name" value="DH_2"/>
    <property type="match status" value="1"/>
</dbReference>
<dbReference type="PROSITE" id="PS50003">
    <property type="entry name" value="PH_DOMAIN"/>
    <property type="match status" value="1"/>
</dbReference>
<dbReference type="InterPro" id="IPR001452">
    <property type="entry name" value="SH3_domain"/>
</dbReference>
<reference evidence="7" key="1">
    <citation type="submission" date="2025-05" db="UniProtKB">
        <authorList>
            <consortium name="RefSeq"/>
        </authorList>
    </citation>
    <scope>NUCLEOTIDE SEQUENCE [LARGE SCALE GENOMIC DNA]</scope>
</reference>
<dbReference type="InterPro" id="IPR011993">
    <property type="entry name" value="PH-like_dom_sf"/>
</dbReference>